<evidence type="ECO:0000256" key="2">
    <source>
        <dbReference type="ARBA" id="ARBA00023180"/>
    </source>
</evidence>
<accession>B4VM37</accession>
<dbReference type="InterPro" id="IPR027417">
    <property type="entry name" value="P-loop_NTPase"/>
</dbReference>
<dbReference type="GO" id="GO:0008146">
    <property type="term" value="F:sulfotransferase activity"/>
    <property type="evidence" value="ECO:0007669"/>
    <property type="project" value="InterPro"/>
</dbReference>
<proteinExistence type="predicted"/>
<evidence type="ECO:0000259" key="3">
    <source>
        <dbReference type="Pfam" id="PF00685"/>
    </source>
</evidence>
<feature type="domain" description="Sulfotransferase" evidence="3">
    <location>
        <begin position="41"/>
        <end position="239"/>
    </location>
</feature>
<dbReference type="eggNOG" id="COG0457">
    <property type="taxonomic scope" value="Bacteria"/>
</dbReference>
<name>B4VM37_9CYAN</name>
<organism evidence="4 5">
    <name type="scientific">Coleofasciculus chthonoplastes PCC 7420</name>
    <dbReference type="NCBI Taxonomy" id="118168"/>
    <lineage>
        <taxon>Bacteria</taxon>
        <taxon>Bacillati</taxon>
        <taxon>Cyanobacteriota</taxon>
        <taxon>Cyanophyceae</taxon>
        <taxon>Coleofasciculales</taxon>
        <taxon>Coleofasciculaceae</taxon>
        <taxon>Coleofasciculus</taxon>
    </lineage>
</organism>
<evidence type="ECO:0000313" key="4">
    <source>
        <dbReference type="EMBL" id="EDX76792.1"/>
    </source>
</evidence>
<evidence type="ECO:0000256" key="1">
    <source>
        <dbReference type="ARBA" id="ARBA00022679"/>
    </source>
</evidence>
<dbReference type="Proteomes" id="UP000003835">
    <property type="component" value="Unassembled WGS sequence"/>
</dbReference>
<dbReference type="Pfam" id="PF00685">
    <property type="entry name" value="Sulfotransfer_1"/>
    <property type="match status" value="1"/>
</dbReference>
<dbReference type="SUPFAM" id="SSF52540">
    <property type="entry name" value="P-loop containing nucleoside triphosphate hydrolases"/>
    <property type="match status" value="1"/>
</dbReference>
<keyword evidence="5" id="KW-1185">Reference proteome</keyword>
<gene>
    <name evidence="4" type="ORF">MC7420_1795</name>
</gene>
<sequence>MRSITGEVGWVKIPFAKSDSMIKQSIKKIVYPIYPIIKSRPDFLIIGVQRAATTSLYHYLTSHPQIVVTHKWRETYYFDNPENYRKGFGWYIGHFPAKLRKGNKLTFEASPSYMYHKHIPELIKQDLGNIKMIAIVRNPVDRAYSAWQMYHSYSSLPHKHLRDRADERTFAEAIAQEFNPESNTAKYPYNYIDRGKYAQQIENYYNYFGKDNILILDFEQFCDNLGAALNRVCDFLNIDYFSPNKINEFQNQKYAVANYVTSSNHAQILEQLKDYFVPFNKQLYNLLGTDYDW</sequence>
<evidence type="ECO:0000313" key="5">
    <source>
        <dbReference type="Proteomes" id="UP000003835"/>
    </source>
</evidence>
<dbReference type="PANTHER" id="PTHR10605">
    <property type="entry name" value="HEPARAN SULFATE SULFOTRANSFERASE"/>
    <property type="match status" value="1"/>
</dbReference>
<dbReference type="AlphaFoldDB" id="B4VM37"/>
<dbReference type="InterPro" id="IPR000863">
    <property type="entry name" value="Sulfotransferase_dom"/>
</dbReference>
<dbReference type="STRING" id="118168.MC7420_1795"/>
<keyword evidence="2" id="KW-0325">Glycoprotein</keyword>
<dbReference type="InterPro" id="IPR037359">
    <property type="entry name" value="NST/OST"/>
</dbReference>
<dbReference type="HOGENOM" id="CLU_017703_1_2_3"/>
<protein>
    <submittedName>
        <fullName evidence="4">Sulfotransferase domain superfamily</fullName>
    </submittedName>
</protein>
<dbReference type="Gene3D" id="3.40.50.300">
    <property type="entry name" value="P-loop containing nucleotide triphosphate hydrolases"/>
    <property type="match status" value="1"/>
</dbReference>
<dbReference type="EMBL" id="DS989845">
    <property type="protein sequence ID" value="EDX76792.1"/>
    <property type="molecule type" value="Genomic_DNA"/>
</dbReference>
<keyword evidence="1 4" id="KW-0808">Transferase</keyword>
<dbReference type="PANTHER" id="PTHR10605:SF56">
    <property type="entry name" value="BIFUNCTIONAL HEPARAN SULFATE N-DEACETYLASE_N-SULFOTRANSFERASE"/>
    <property type="match status" value="1"/>
</dbReference>
<reference evidence="4 5" key="1">
    <citation type="submission" date="2008-07" db="EMBL/GenBank/DDBJ databases">
        <authorList>
            <person name="Tandeau de Marsac N."/>
            <person name="Ferriera S."/>
            <person name="Johnson J."/>
            <person name="Kravitz S."/>
            <person name="Beeson K."/>
            <person name="Sutton G."/>
            <person name="Rogers Y.-H."/>
            <person name="Friedman R."/>
            <person name="Frazier M."/>
            <person name="Venter J.C."/>
        </authorList>
    </citation>
    <scope>NUCLEOTIDE SEQUENCE [LARGE SCALE GENOMIC DNA]</scope>
    <source>
        <strain evidence="4 5">PCC 7420</strain>
    </source>
</reference>